<protein>
    <submittedName>
        <fullName evidence="2">Uncharacterized protein</fullName>
    </submittedName>
</protein>
<keyword evidence="1" id="KW-0812">Transmembrane</keyword>
<keyword evidence="1" id="KW-1133">Transmembrane helix</keyword>
<evidence type="ECO:0000256" key="1">
    <source>
        <dbReference type="SAM" id="Phobius"/>
    </source>
</evidence>
<evidence type="ECO:0000313" key="2">
    <source>
        <dbReference type="EMBL" id="QHU19639.1"/>
    </source>
</evidence>
<dbReference type="Gene3D" id="2.60.120.200">
    <property type="match status" value="1"/>
</dbReference>
<dbReference type="SUPFAM" id="SSF49899">
    <property type="entry name" value="Concanavalin A-like lectins/glucanases"/>
    <property type="match status" value="1"/>
</dbReference>
<dbReference type="EMBL" id="MN740953">
    <property type="protein sequence ID" value="QHU19639.1"/>
    <property type="molecule type" value="Genomic_DNA"/>
</dbReference>
<keyword evidence="1" id="KW-0472">Membrane</keyword>
<dbReference type="InterPro" id="IPR013320">
    <property type="entry name" value="ConA-like_dom_sf"/>
</dbReference>
<accession>A0A6C0KPU4</accession>
<proteinExistence type="predicted"/>
<feature type="transmembrane region" description="Helical" evidence="1">
    <location>
        <begin position="6"/>
        <end position="25"/>
    </location>
</feature>
<dbReference type="AlphaFoldDB" id="A0A6C0KPU4"/>
<organism evidence="2">
    <name type="scientific">viral metagenome</name>
    <dbReference type="NCBI Taxonomy" id="1070528"/>
    <lineage>
        <taxon>unclassified sequences</taxon>
        <taxon>metagenomes</taxon>
        <taxon>organismal metagenomes</taxon>
    </lineage>
</organism>
<sequence length="295" mass="33429">MAIVNIIIIIVLVIVLVWGLNNLFFKTNIIFDVMCDASELAQGVNSVSGLFSSNKNVVFAKDIPETSSSNFMLSVWFYIENWGDNISSEKNILFMSHKEFAITAPGLDDPITGISSKRTLAIPTNITTTVYKNINIALDKYENNLFIDIETYLDKAQSISQPGQTNYTRYKIPNISVQKWNNLTLSVDTRTLDVYLDGKLRNSFILHGLYKNQNEDQTKKNIYIGNMKLTGSSTNSGFEGYITRIRYEGHSINPQEAYKIYKAGINSKLATSIFNKYRLKISFLEYNKEKGTITL</sequence>
<name>A0A6C0KPU4_9ZZZZ</name>
<reference evidence="2" key="1">
    <citation type="journal article" date="2020" name="Nature">
        <title>Giant virus diversity and host interactions through global metagenomics.</title>
        <authorList>
            <person name="Schulz F."/>
            <person name="Roux S."/>
            <person name="Paez-Espino D."/>
            <person name="Jungbluth S."/>
            <person name="Walsh D.A."/>
            <person name="Denef V.J."/>
            <person name="McMahon K.D."/>
            <person name="Konstantinidis K.T."/>
            <person name="Eloe-Fadrosh E.A."/>
            <person name="Kyrpides N.C."/>
            <person name="Woyke T."/>
        </authorList>
    </citation>
    <scope>NUCLEOTIDE SEQUENCE</scope>
    <source>
        <strain evidence="2">GVMAG-S-3300013014-113</strain>
    </source>
</reference>